<feature type="transmembrane region" description="Helical" evidence="1">
    <location>
        <begin position="147"/>
        <end position="169"/>
    </location>
</feature>
<evidence type="ECO:0000313" key="2">
    <source>
        <dbReference type="EMBL" id="MPL65683.1"/>
    </source>
</evidence>
<reference evidence="2" key="1">
    <citation type="submission" date="2019-08" db="EMBL/GenBank/DDBJ databases">
        <authorList>
            <person name="Kucharzyk K."/>
            <person name="Murdoch R.W."/>
            <person name="Higgins S."/>
            <person name="Loffler F."/>
        </authorList>
    </citation>
    <scope>NUCLEOTIDE SEQUENCE</scope>
</reference>
<proteinExistence type="predicted"/>
<keyword evidence="1" id="KW-1133">Transmembrane helix</keyword>
<accession>A0A644TFK5</accession>
<keyword evidence="1" id="KW-0812">Transmembrane</keyword>
<name>A0A644TFK5_9ZZZZ</name>
<sequence length="212" mass="24220">MANDIVKRGPLPAVTFSREFLIELWDNLSQDGEIAWLVKVGTSGDLLGMQEDRPEQNITDWEELLELLESLPRIYSLHIVAEIPDKGVVGIIYKNFNPCGGVLTISTDDKAWGEAKFDSLKEFFADQKENFLTKLYSRMGFGVVQTLIPLSLSFVIVMLAAALLIPAWIRQSELLWWITAGTLVATLRLAYYFSDKMIIYVMKKYPYMRWLS</sequence>
<dbReference type="EMBL" id="VSSQ01000029">
    <property type="protein sequence ID" value="MPL65683.1"/>
    <property type="molecule type" value="Genomic_DNA"/>
</dbReference>
<organism evidence="2">
    <name type="scientific">bioreactor metagenome</name>
    <dbReference type="NCBI Taxonomy" id="1076179"/>
    <lineage>
        <taxon>unclassified sequences</taxon>
        <taxon>metagenomes</taxon>
        <taxon>ecological metagenomes</taxon>
    </lineage>
</organism>
<dbReference type="AlphaFoldDB" id="A0A644TFK5"/>
<gene>
    <name evidence="2" type="ORF">SDC9_11347</name>
</gene>
<protein>
    <submittedName>
        <fullName evidence="2">Uncharacterized protein</fullName>
    </submittedName>
</protein>
<evidence type="ECO:0000256" key="1">
    <source>
        <dbReference type="SAM" id="Phobius"/>
    </source>
</evidence>
<feature type="transmembrane region" description="Helical" evidence="1">
    <location>
        <begin position="175"/>
        <end position="194"/>
    </location>
</feature>
<comment type="caution">
    <text evidence="2">The sequence shown here is derived from an EMBL/GenBank/DDBJ whole genome shotgun (WGS) entry which is preliminary data.</text>
</comment>
<keyword evidence="1" id="KW-0472">Membrane</keyword>